<dbReference type="GO" id="GO:0034335">
    <property type="term" value="F:DNA negative supercoiling activity"/>
    <property type="evidence" value="ECO:0007669"/>
    <property type="project" value="UniProtKB-ARBA"/>
</dbReference>
<dbReference type="FunFam" id="1.10.268.10:FF:000001">
    <property type="entry name" value="DNA gyrase subunit A"/>
    <property type="match status" value="1"/>
</dbReference>
<keyword evidence="3 9" id="KW-0547">Nucleotide-binding</keyword>
<name>A0A380LL66_9FIRM</name>
<sequence length="818" mass="92143">MEENKQYDYIEDVEISKEMRESFLDYSMSVIVQRALPDVRDGMKPVHRRILHAMNMLGITSGVAHKKSARIVGEVIGKYHPHGDTAVYDAMVRMAQDFSYRYPLVDGHGNFGSLDGDGAAAMRYTEARMSKISMEMMRDINKDTVDFVPNYDGEESEPVVLPSRIPNLLINGSVGIAVGMATNIPPHNLGETIQAIFRIMDDPDVSVPELMEVIKGPDFPTGGMILGRKGIRQAYETGRGSIMIRSKYRIEELDNGKKRIIFYEIPYQVNKLNLIKKMADLIRDKEIQGVTYLNDESNREGIRIVLELKKDVQEEVILNQLFRLTPLQTSFGINMLALENGRPKQLSLKEILNDYLNHQVEVIVRKTKFDLKKAKDRAHILEGLRIAMDHIDQVIHLIRSSKKEEAGLIQDLCETFGLSETQAKAILAMQLRRLSGLERDKIEKEYQEILMTIADLEDILANHDRVLQIIREDLTEINEKYGDDRKTEISDASFDMEDEDLIPVEDSIIMLTESGYIKRQPVDTYHTQNRGGRGIKSLTLNEEDSIDTLISMSTHDWLLLFTNKGRVYRMKGFNIPIASRTAKGLPIINLLTLEKDEKVKVLLPIPKEHDHIKTLLFVTRNGIAKRTALNEFDNINRNGKIAISLKEEDELAFVKATTGDDEVMIAGSNGKAVRFKENQIRMMGRNAAGVLGFNCDGSYVVGVCLSNEGNTVLSVSENGYGKRSDFEEYRLTSRGKKGVRTINITEKTGNLVSVKAVNGDEDAMIVSSSGIMIRISLASVGVYGRNTQGIKLIHLTEGSKVTKVTLVDHDEDEETQEE</sequence>
<evidence type="ECO:0000256" key="7">
    <source>
        <dbReference type="ARBA" id="ARBA00023235"/>
    </source>
</evidence>
<evidence type="ECO:0000256" key="5">
    <source>
        <dbReference type="ARBA" id="ARBA00023029"/>
    </source>
</evidence>
<evidence type="ECO:0000256" key="3">
    <source>
        <dbReference type="ARBA" id="ARBA00022741"/>
    </source>
</evidence>
<dbReference type="GO" id="GO:0005524">
    <property type="term" value="F:ATP binding"/>
    <property type="evidence" value="ECO:0007669"/>
    <property type="project" value="UniProtKB-UniRule"/>
</dbReference>
<protein>
    <recommendedName>
        <fullName evidence="9">DNA gyrase subunit A</fullName>
        <ecNumber evidence="9">5.6.2.2</ecNumber>
    </recommendedName>
</protein>
<evidence type="ECO:0000256" key="8">
    <source>
        <dbReference type="ARBA" id="ARBA00063644"/>
    </source>
</evidence>
<evidence type="ECO:0000256" key="1">
    <source>
        <dbReference type="ARBA" id="ARBA00000185"/>
    </source>
</evidence>
<keyword evidence="9" id="KW-0963">Cytoplasm</keyword>
<dbReference type="InterPro" id="IPR035516">
    <property type="entry name" value="Gyrase/topoIV_suA_C"/>
</dbReference>
<dbReference type="GO" id="GO:0006261">
    <property type="term" value="P:DNA-templated DNA replication"/>
    <property type="evidence" value="ECO:0007669"/>
    <property type="project" value="UniProtKB-UniRule"/>
</dbReference>
<reference evidence="12 13" key="1">
    <citation type="submission" date="2018-06" db="EMBL/GenBank/DDBJ databases">
        <authorList>
            <consortium name="Pathogen Informatics"/>
            <person name="Doyle S."/>
        </authorList>
    </citation>
    <scope>NUCLEOTIDE SEQUENCE [LARGE SCALE GENOMIC DNA]</scope>
    <source>
        <strain evidence="12 13">NCTC11087</strain>
    </source>
</reference>
<dbReference type="InterPro" id="IPR050220">
    <property type="entry name" value="Type_II_DNA_Topoisomerases"/>
</dbReference>
<dbReference type="PANTHER" id="PTHR43493">
    <property type="entry name" value="DNA GYRASE/TOPOISOMERASE SUBUNIT A"/>
    <property type="match status" value="1"/>
</dbReference>
<dbReference type="GO" id="GO:0006265">
    <property type="term" value="P:DNA topological change"/>
    <property type="evidence" value="ECO:0007669"/>
    <property type="project" value="UniProtKB-UniRule"/>
</dbReference>
<dbReference type="Proteomes" id="UP000255523">
    <property type="component" value="Unassembled WGS sequence"/>
</dbReference>
<dbReference type="SUPFAM" id="SSF56719">
    <property type="entry name" value="Type II DNA topoisomerase"/>
    <property type="match status" value="1"/>
</dbReference>
<dbReference type="GO" id="GO:0003677">
    <property type="term" value="F:DNA binding"/>
    <property type="evidence" value="ECO:0007669"/>
    <property type="project" value="UniProtKB-UniRule"/>
</dbReference>
<dbReference type="InterPro" id="IPR005743">
    <property type="entry name" value="GyrA"/>
</dbReference>
<keyword evidence="5 9" id="KW-0799">Topoisomerase</keyword>
<dbReference type="Gene3D" id="3.30.1360.40">
    <property type="match status" value="1"/>
</dbReference>
<dbReference type="NCBIfam" id="NF004043">
    <property type="entry name" value="PRK05560.1"/>
    <property type="match status" value="1"/>
</dbReference>
<dbReference type="InterPro" id="IPR013757">
    <property type="entry name" value="Topo_IIA_A_a_sf"/>
</dbReference>
<dbReference type="InterPro" id="IPR013758">
    <property type="entry name" value="Topo_IIA_A/C_ab"/>
</dbReference>
<dbReference type="InterPro" id="IPR002205">
    <property type="entry name" value="Topo_IIA_dom_A"/>
</dbReference>
<gene>
    <name evidence="9 12" type="primary">gyrA</name>
    <name evidence="12" type="ORF">NCTC11087_01566</name>
</gene>
<dbReference type="PANTHER" id="PTHR43493:SF5">
    <property type="entry name" value="DNA GYRASE SUBUNIT A, CHLOROPLASTIC_MITOCHONDRIAL"/>
    <property type="match status" value="1"/>
</dbReference>
<evidence type="ECO:0000256" key="6">
    <source>
        <dbReference type="ARBA" id="ARBA00023125"/>
    </source>
</evidence>
<dbReference type="NCBIfam" id="NF004044">
    <property type="entry name" value="PRK05561.1"/>
    <property type="match status" value="1"/>
</dbReference>
<evidence type="ECO:0000256" key="2">
    <source>
        <dbReference type="ARBA" id="ARBA00008263"/>
    </source>
</evidence>
<dbReference type="HAMAP" id="MF_01897">
    <property type="entry name" value="GyrA"/>
    <property type="match status" value="1"/>
</dbReference>
<dbReference type="CDD" id="cd00187">
    <property type="entry name" value="TOP4c"/>
    <property type="match status" value="1"/>
</dbReference>
<dbReference type="EC" id="5.6.2.2" evidence="9"/>
<evidence type="ECO:0000256" key="9">
    <source>
        <dbReference type="HAMAP-Rule" id="MF_01897"/>
    </source>
</evidence>
<organism evidence="12 13">
    <name type="scientific">Faecalicoccus pleomorphus</name>
    <dbReference type="NCBI Taxonomy" id="1323"/>
    <lineage>
        <taxon>Bacteria</taxon>
        <taxon>Bacillati</taxon>
        <taxon>Bacillota</taxon>
        <taxon>Erysipelotrichia</taxon>
        <taxon>Erysipelotrichales</taxon>
        <taxon>Erysipelotrichaceae</taxon>
        <taxon>Faecalicoccus</taxon>
    </lineage>
</organism>
<keyword evidence="4 9" id="KW-0067">ATP-binding</keyword>
<keyword evidence="13" id="KW-1185">Reference proteome</keyword>
<dbReference type="OrthoDB" id="9806486at2"/>
<dbReference type="Pfam" id="PF03989">
    <property type="entry name" value="DNA_gyraseA_C"/>
    <property type="match status" value="6"/>
</dbReference>
<dbReference type="FunFam" id="3.90.199.10:FF:000001">
    <property type="entry name" value="DNA gyrase subunit A"/>
    <property type="match status" value="1"/>
</dbReference>
<feature type="short sequence motif" description="GyrA-box" evidence="9">
    <location>
        <begin position="528"/>
        <end position="534"/>
    </location>
</feature>
<comment type="similarity">
    <text evidence="2 9">Belongs to the type II topoisomerase GyrA/ParC subunit family.</text>
</comment>
<dbReference type="InterPro" id="IPR006691">
    <property type="entry name" value="GyrA/parC_rep"/>
</dbReference>
<evidence type="ECO:0000256" key="10">
    <source>
        <dbReference type="PROSITE-ProRule" id="PRU01384"/>
    </source>
</evidence>
<dbReference type="EMBL" id="UHFX01000003">
    <property type="protein sequence ID" value="SUO04644.1"/>
    <property type="molecule type" value="Genomic_DNA"/>
</dbReference>
<dbReference type="RefSeq" id="WP_115240849.1">
    <property type="nucleotide sequence ID" value="NZ_UHFX01000003.1"/>
</dbReference>
<dbReference type="FunFam" id="3.30.1360.40:FF:000002">
    <property type="entry name" value="DNA gyrase subunit A"/>
    <property type="match status" value="1"/>
</dbReference>
<dbReference type="SUPFAM" id="SSF101904">
    <property type="entry name" value="GyrA/ParC C-terminal domain-like"/>
    <property type="match status" value="1"/>
</dbReference>
<comment type="catalytic activity">
    <reaction evidence="1 9 10">
        <text>ATP-dependent breakage, passage and rejoining of double-stranded DNA.</text>
        <dbReference type="EC" id="5.6.2.2"/>
    </reaction>
</comment>
<evidence type="ECO:0000256" key="4">
    <source>
        <dbReference type="ARBA" id="ARBA00022840"/>
    </source>
</evidence>
<comment type="subunit">
    <text evidence="9">Heterotetramer, composed of two GyrA and two GyrB chains. In the heterotetramer, GyrA contains the active site tyrosine that forms a transient covalent intermediate with DNA, while GyrB binds cofactors and catalyzes ATP hydrolysis.</text>
</comment>
<dbReference type="Gene3D" id="1.10.268.10">
    <property type="entry name" value="Topoisomerase, domain 3"/>
    <property type="match status" value="1"/>
</dbReference>
<accession>A0A380LL66</accession>
<feature type="active site" description="O-(5'-phospho-DNA)-tyrosine intermediate" evidence="9 10">
    <location>
        <position position="124"/>
    </location>
</feature>
<evidence type="ECO:0000313" key="13">
    <source>
        <dbReference type="Proteomes" id="UP000255523"/>
    </source>
</evidence>
<dbReference type="GeneID" id="77462515"/>
<evidence type="ECO:0000259" key="11">
    <source>
        <dbReference type="PROSITE" id="PS52040"/>
    </source>
</evidence>
<dbReference type="Pfam" id="PF00521">
    <property type="entry name" value="DNA_topoisoIV"/>
    <property type="match status" value="1"/>
</dbReference>
<comment type="subunit">
    <text evidence="8">Heterotetramer composed of ParC and ParE.</text>
</comment>
<dbReference type="GO" id="GO:0009330">
    <property type="term" value="C:DNA topoisomerase type II (double strand cut, ATP-hydrolyzing) complex"/>
    <property type="evidence" value="ECO:0007669"/>
    <property type="project" value="TreeGrafter"/>
</dbReference>
<dbReference type="SMART" id="SM00434">
    <property type="entry name" value="TOP4c"/>
    <property type="match status" value="1"/>
</dbReference>
<comment type="function">
    <text evidence="9">A type II topoisomerase that negatively supercoils closed circular double-stranded (ds) DNA in an ATP-dependent manner to modulate DNA topology and maintain chromosomes in an underwound state. Negative supercoiling favors strand separation, and DNA replication, transcription, recombination and repair, all of which involve strand separation. Also able to catalyze the interconversion of other topological isomers of dsDNA rings, including catenanes and knotted rings. Type II topoisomerases break and join 2 DNA strands simultaneously in an ATP-dependent manner.</text>
</comment>
<dbReference type="AlphaFoldDB" id="A0A380LL66"/>
<keyword evidence="7 9" id="KW-0413">Isomerase</keyword>
<dbReference type="PROSITE" id="PS52040">
    <property type="entry name" value="TOPO_IIA"/>
    <property type="match status" value="1"/>
</dbReference>
<dbReference type="FunFam" id="2.120.10.90:FF:000005">
    <property type="entry name" value="DNA topoisomerase 4 subunit A"/>
    <property type="match status" value="1"/>
</dbReference>
<dbReference type="GO" id="GO:0005694">
    <property type="term" value="C:chromosome"/>
    <property type="evidence" value="ECO:0007669"/>
    <property type="project" value="InterPro"/>
</dbReference>
<dbReference type="Gene3D" id="2.120.10.90">
    <property type="entry name" value="DNA gyrase/topoisomerase IV, subunit A, C-terminal"/>
    <property type="match status" value="1"/>
</dbReference>
<comment type="miscellaneous">
    <text evidence="9">Few gyrases are as efficient as E.coli at forming negative supercoils. Not all organisms have 2 type II topoisomerases; in organisms with a single type II topoisomerase this enzyme also has to decatenate newly replicated chromosomes.</text>
</comment>
<dbReference type="GO" id="GO:0005737">
    <property type="term" value="C:cytoplasm"/>
    <property type="evidence" value="ECO:0007669"/>
    <property type="project" value="UniProtKB-SubCell"/>
</dbReference>
<evidence type="ECO:0000313" key="12">
    <source>
        <dbReference type="EMBL" id="SUO04644.1"/>
    </source>
</evidence>
<dbReference type="InterPro" id="IPR013760">
    <property type="entry name" value="Topo_IIA-like_dom_sf"/>
</dbReference>
<comment type="subcellular location">
    <subcellularLocation>
        <location evidence="9">Cytoplasm</location>
    </subcellularLocation>
</comment>
<dbReference type="NCBIfam" id="TIGR01063">
    <property type="entry name" value="gyrA"/>
    <property type="match status" value="1"/>
</dbReference>
<dbReference type="Gene3D" id="3.90.199.10">
    <property type="entry name" value="Topoisomerase II, domain 5"/>
    <property type="match status" value="1"/>
</dbReference>
<feature type="domain" description="Topo IIA-type catalytic" evidence="11">
    <location>
        <begin position="36"/>
        <end position="501"/>
    </location>
</feature>
<keyword evidence="6 9" id="KW-0238">DNA-binding</keyword>
<proteinExistence type="inferred from homology"/>